<dbReference type="Gene3D" id="1.20.5.620">
    <property type="entry name" value="F1F0 ATP synthase subunit B, membrane domain"/>
    <property type="match status" value="1"/>
</dbReference>
<dbReference type="EMBL" id="SATR01000012">
    <property type="protein sequence ID" value="TFH91743.1"/>
    <property type="molecule type" value="Genomic_DNA"/>
</dbReference>
<evidence type="ECO:0000256" key="9">
    <source>
        <dbReference type="ARBA" id="ARBA00023136"/>
    </source>
</evidence>
<dbReference type="InterPro" id="IPR028987">
    <property type="entry name" value="ATP_synth_B-like_membr_sf"/>
</dbReference>
<evidence type="ECO:0000256" key="8">
    <source>
        <dbReference type="ARBA" id="ARBA00023065"/>
    </source>
</evidence>
<evidence type="ECO:0000256" key="11">
    <source>
        <dbReference type="ARBA" id="ARBA00025198"/>
    </source>
</evidence>
<evidence type="ECO:0000256" key="13">
    <source>
        <dbReference type="ARBA" id="ARBA00026054"/>
    </source>
</evidence>
<sequence>MKYVWPPLVVLLDERQKEIAQGLRHTEDAAKERALARANCDQLIEQAKKDVNKMIEQGQKRRAQLIEESVKEAEIEKARVIAQGELEIESERNRVRQELKAEMSDLVIQSAQKLINKNLDTDTNRQLIDQMIKDI</sequence>
<keyword evidence="7" id="KW-1133">Transmembrane helix</keyword>
<keyword evidence="6 15" id="KW-0375">Hydrogen ion transport</keyword>
<evidence type="ECO:0000256" key="7">
    <source>
        <dbReference type="ARBA" id="ARBA00022989"/>
    </source>
</evidence>
<dbReference type="NCBIfam" id="TIGR01144">
    <property type="entry name" value="ATP_synt_b"/>
    <property type="match status" value="1"/>
</dbReference>
<keyword evidence="5 15" id="KW-0812">Transmembrane</keyword>
<comment type="function">
    <text evidence="11">F(1)F(0) ATP synthase produces ATP from ADP in the presence of a proton or sodium gradient. F-type ATPases consist of two structural domains, F(1) containing the extramembraneous catalytic core and F(0) containing the membrane proton channel, linked together by a central stalk and a peripheral stalk. During catalysis, ATP synthesis in the catalytic domain of F(1) is coupled via a rotary mechanism of the central stalk subunits to proton translocation.</text>
</comment>
<keyword evidence="10" id="KW-0066">ATP synthesis</keyword>
<dbReference type="CDD" id="cd06503">
    <property type="entry name" value="ATP-synt_Fo_b"/>
    <property type="match status" value="1"/>
</dbReference>
<evidence type="ECO:0000256" key="12">
    <source>
        <dbReference type="ARBA" id="ARBA00025614"/>
    </source>
</evidence>
<evidence type="ECO:0000256" key="15">
    <source>
        <dbReference type="RuleBase" id="RU003848"/>
    </source>
</evidence>
<keyword evidence="16" id="KW-0175">Coiled coil</keyword>
<reference evidence="17 18" key="1">
    <citation type="submission" date="2019-01" db="EMBL/GenBank/DDBJ databases">
        <title>Vibrio BEI176 sp. nov, a marine bacterium isolated from China: eastern marignal seas.</title>
        <authorList>
            <person name="Li B."/>
        </authorList>
    </citation>
    <scope>NUCLEOTIDE SEQUENCE [LARGE SCALE GENOMIC DNA]</scope>
    <source>
        <strain evidence="17 18">BEI176</strain>
    </source>
</reference>
<comment type="subcellular location">
    <subcellularLocation>
        <location evidence="14">Endomembrane system</location>
        <topology evidence="14">Single-pass membrane protein</topology>
    </subcellularLocation>
</comment>
<keyword evidence="8 15" id="KW-0406">Ion transport</keyword>
<keyword evidence="3" id="KW-1003">Cell membrane</keyword>
<name>A0A4Y8WGF1_9VIBR</name>
<dbReference type="GO" id="GO:0046961">
    <property type="term" value="F:proton-transporting ATPase activity, rotational mechanism"/>
    <property type="evidence" value="ECO:0007669"/>
    <property type="project" value="TreeGrafter"/>
</dbReference>
<evidence type="ECO:0000256" key="5">
    <source>
        <dbReference type="ARBA" id="ARBA00022692"/>
    </source>
</evidence>
<evidence type="ECO:0000256" key="4">
    <source>
        <dbReference type="ARBA" id="ARBA00022547"/>
    </source>
</evidence>
<proteinExistence type="inferred from homology"/>
<dbReference type="InterPro" id="IPR002146">
    <property type="entry name" value="ATP_synth_b/b'su_bac/chlpt"/>
</dbReference>
<organism evidence="17 18">
    <name type="scientific">Vibrio ouci</name>
    <dbReference type="NCBI Taxonomy" id="2499078"/>
    <lineage>
        <taxon>Bacteria</taxon>
        <taxon>Pseudomonadati</taxon>
        <taxon>Pseudomonadota</taxon>
        <taxon>Gammaproteobacteria</taxon>
        <taxon>Vibrionales</taxon>
        <taxon>Vibrionaceae</taxon>
        <taxon>Vibrio</taxon>
    </lineage>
</organism>
<keyword evidence="9" id="KW-0472">Membrane</keyword>
<dbReference type="AlphaFoldDB" id="A0A4Y8WGF1"/>
<feature type="coiled-coil region" evidence="16">
    <location>
        <begin position="37"/>
        <end position="83"/>
    </location>
</feature>
<evidence type="ECO:0000256" key="1">
    <source>
        <dbReference type="ARBA" id="ARBA00005513"/>
    </source>
</evidence>
<comment type="similarity">
    <text evidence="1 15">Belongs to the ATPase B chain family.</text>
</comment>
<keyword evidence="2 15" id="KW-0813">Transport</keyword>
<evidence type="ECO:0000256" key="6">
    <source>
        <dbReference type="ARBA" id="ARBA00022781"/>
    </source>
</evidence>
<evidence type="ECO:0000256" key="10">
    <source>
        <dbReference type="ARBA" id="ARBA00023310"/>
    </source>
</evidence>
<evidence type="ECO:0000313" key="17">
    <source>
        <dbReference type="EMBL" id="TFH91743.1"/>
    </source>
</evidence>
<comment type="function">
    <text evidence="12">Component of the F(0) channel, it forms part of the peripheral stalk, linking F(1) to F(0). The b'-subunit is a diverged and duplicated form of b found in plants and photosynthetic bacteria.</text>
</comment>
<dbReference type="PANTHER" id="PTHR33445:SF1">
    <property type="entry name" value="ATP SYNTHASE SUBUNIT B"/>
    <property type="match status" value="1"/>
</dbReference>
<comment type="subunit">
    <text evidence="13">F-type ATPases have 2 components, F(1) - the catalytic core - and F(0) - the membrane proton channel. F(1) has five subunits: alpha(3), beta(3), gamma(1), delta(1), epsilon(1). F(0) has four main subunits: a(1), b(2) and c(10-14). The alpha and beta chains form an alternating ring which encloses part of the gamma chain. F(1) is attached to F(0) by a central stalk formed by the gamma and epsilon chains, while a peripheral stalk is formed by the delta and b chains.</text>
</comment>
<dbReference type="OrthoDB" id="9788020at2"/>
<keyword evidence="18" id="KW-1185">Reference proteome</keyword>
<gene>
    <name evidence="17" type="primary">atpF</name>
    <name evidence="17" type="ORF">ELS82_09555</name>
</gene>
<evidence type="ECO:0000256" key="14">
    <source>
        <dbReference type="ARBA" id="ARBA00037847"/>
    </source>
</evidence>
<evidence type="ECO:0000256" key="2">
    <source>
        <dbReference type="ARBA" id="ARBA00022448"/>
    </source>
</evidence>
<dbReference type="InterPro" id="IPR005864">
    <property type="entry name" value="ATP_synth_F0_bsu_bac"/>
</dbReference>
<evidence type="ECO:0000256" key="3">
    <source>
        <dbReference type="ARBA" id="ARBA00022475"/>
    </source>
</evidence>
<dbReference type="Proteomes" id="UP000297753">
    <property type="component" value="Unassembled WGS sequence"/>
</dbReference>
<dbReference type="Pfam" id="PF00430">
    <property type="entry name" value="ATP-synt_B"/>
    <property type="match status" value="1"/>
</dbReference>
<keyword evidence="4 15" id="KW-0138">CF(0)</keyword>
<dbReference type="SUPFAM" id="SSF81573">
    <property type="entry name" value="F1F0 ATP synthase subunit B, membrane domain"/>
    <property type="match status" value="1"/>
</dbReference>
<accession>A0A4Y8WGF1</accession>
<dbReference type="GO" id="GO:0015986">
    <property type="term" value="P:proton motive force-driven ATP synthesis"/>
    <property type="evidence" value="ECO:0007669"/>
    <property type="project" value="InterPro"/>
</dbReference>
<dbReference type="GO" id="GO:0045259">
    <property type="term" value="C:proton-transporting ATP synthase complex"/>
    <property type="evidence" value="ECO:0007669"/>
    <property type="project" value="UniProtKB-KW"/>
</dbReference>
<protein>
    <submittedName>
        <fullName evidence="17">ATP synthase F0 subunit B</fullName>
    </submittedName>
</protein>
<dbReference type="InterPro" id="IPR050059">
    <property type="entry name" value="ATP_synthase_B_chain"/>
</dbReference>
<evidence type="ECO:0000256" key="16">
    <source>
        <dbReference type="SAM" id="Coils"/>
    </source>
</evidence>
<dbReference type="GO" id="GO:0012505">
    <property type="term" value="C:endomembrane system"/>
    <property type="evidence" value="ECO:0007669"/>
    <property type="project" value="UniProtKB-SubCell"/>
</dbReference>
<comment type="caution">
    <text evidence="17">The sequence shown here is derived from an EMBL/GenBank/DDBJ whole genome shotgun (WGS) entry which is preliminary data.</text>
</comment>
<dbReference type="PANTHER" id="PTHR33445">
    <property type="entry name" value="ATP SYNTHASE SUBUNIT B', CHLOROPLASTIC"/>
    <property type="match status" value="1"/>
</dbReference>
<evidence type="ECO:0000313" key="18">
    <source>
        <dbReference type="Proteomes" id="UP000297753"/>
    </source>
</evidence>